<dbReference type="UniPathway" id="UPA00078">
    <property type="reaction ID" value="UER00162"/>
</dbReference>
<dbReference type="GO" id="GO:0005506">
    <property type="term" value="F:iron ion binding"/>
    <property type="evidence" value="ECO:0007669"/>
    <property type="project" value="UniProtKB-UniRule"/>
</dbReference>
<dbReference type="EC" id="2.8.1.6" evidence="3 13"/>
<dbReference type="InterPro" id="IPR058240">
    <property type="entry name" value="rSAM_sf"/>
</dbReference>
<dbReference type="CDD" id="cd01335">
    <property type="entry name" value="Radical_SAM"/>
    <property type="match status" value="1"/>
</dbReference>
<name>A0A1I7FFA8_9GAMM</name>
<evidence type="ECO:0000256" key="14">
    <source>
        <dbReference type="PIRSR" id="PIRSR001619-1"/>
    </source>
</evidence>
<keyword evidence="9 13" id="KW-0093">Biotin biosynthesis</keyword>
<gene>
    <name evidence="13" type="primary">bioB</name>
    <name evidence="17" type="ORF">SAMN04487955_101447</name>
</gene>
<evidence type="ECO:0000256" key="3">
    <source>
        <dbReference type="ARBA" id="ARBA00012236"/>
    </source>
</evidence>
<keyword evidence="6 13" id="KW-0949">S-adenosyl-L-methionine</keyword>
<evidence type="ECO:0000256" key="10">
    <source>
        <dbReference type="ARBA" id="ARBA00023004"/>
    </source>
</evidence>
<dbReference type="STRING" id="463301.SAMN04487955_101447"/>
<keyword evidence="11 13" id="KW-0411">Iron-sulfur</keyword>
<feature type="binding site" evidence="13 14">
    <location>
        <position position="131"/>
    </location>
    <ligand>
        <name>[2Fe-2S] cluster</name>
        <dbReference type="ChEBI" id="CHEBI:190135"/>
    </ligand>
</feature>
<dbReference type="Pfam" id="PF06968">
    <property type="entry name" value="BATS"/>
    <property type="match status" value="1"/>
</dbReference>
<feature type="binding site" evidence="13 14">
    <location>
        <position position="222"/>
    </location>
    <ligand>
        <name>[2Fe-2S] cluster</name>
        <dbReference type="ChEBI" id="CHEBI:190135"/>
    </ligand>
</feature>
<dbReference type="GO" id="GO:0051539">
    <property type="term" value="F:4 iron, 4 sulfur cluster binding"/>
    <property type="evidence" value="ECO:0007669"/>
    <property type="project" value="UniProtKB-KW"/>
</dbReference>
<dbReference type="PANTHER" id="PTHR22976:SF2">
    <property type="entry name" value="BIOTIN SYNTHASE, MITOCHONDRIAL"/>
    <property type="match status" value="1"/>
</dbReference>
<proteinExistence type="inferred from homology"/>
<dbReference type="SMART" id="SM00876">
    <property type="entry name" value="BATS"/>
    <property type="match status" value="1"/>
</dbReference>
<dbReference type="InterPro" id="IPR013785">
    <property type="entry name" value="Aldolase_TIM"/>
</dbReference>
<dbReference type="PANTHER" id="PTHR22976">
    <property type="entry name" value="BIOTIN SYNTHASE"/>
    <property type="match status" value="1"/>
</dbReference>
<comment type="cofactor">
    <cofactor evidence="14">
        <name>[2Fe-2S] cluster</name>
        <dbReference type="ChEBI" id="CHEBI:190135"/>
    </cofactor>
    <text evidence="14">Binds 1 [2Fe-2S] cluster. The cluster is coordinated with 3 cysteines and 1 arginine.</text>
</comment>
<evidence type="ECO:0000259" key="16">
    <source>
        <dbReference type="PROSITE" id="PS51918"/>
    </source>
</evidence>
<evidence type="ECO:0000256" key="9">
    <source>
        <dbReference type="ARBA" id="ARBA00022756"/>
    </source>
</evidence>
<dbReference type="InterPro" id="IPR002684">
    <property type="entry name" value="Biotin_synth/BioAB"/>
</dbReference>
<evidence type="ECO:0000256" key="2">
    <source>
        <dbReference type="ARBA" id="ARBA00010765"/>
    </source>
</evidence>
<protein>
    <recommendedName>
        <fullName evidence="3 13">Biotin synthase</fullName>
        <ecNumber evidence="3 13">2.8.1.6</ecNumber>
    </recommendedName>
</protein>
<keyword evidence="7 13" id="KW-0001">2Fe-2S</keyword>
<dbReference type="SFLD" id="SFLDG01060">
    <property type="entry name" value="BATS_domain_containing"/>
    <property type="match status" value="1"/>
</dbReference>
<evidence type="ECO:0000313" key="17">
    <source>
        <dbReference type="EMBL" id="SFU34903.1"/>
    </source>
</evidence>
<keyword evidence="18" id="KW-1185">Reference proteome</keyword>
<keyword evidence="10 13" id="KW-0408">Iron</keyword>
<evidence type="ECO:0000256" key="12">
    <source>
        <dbReference type="ARBA" id="ARBA00051157"/>
    </source>
</evidence>
<dbReference type="NCBIfam" id="TIGR00433">
    <property type="entry name" value="bioB"/>
    <property type="match status" value="1"/>
</dbReference>
<feature type="binding site" evidence="13 14">
    <location>
        <position position="294"/>
    </location>
    <ligand>
        <name>[2Fe-2S] cluster</name>
        <dbReference type="ChEBI" id="CHEBI:190135"/>
    </ligand>
</feature>
<evidence type="ECO:0000256" key="8">
    <source>
        <dbReference type="ARBA" id="ARBA00022723"/>
    </source>
</evidence>
<dbReference type="PROSITE" id="PS51918">
    <property type="entry name" value="RADICAL_SAM"/>
    <property type="match status" value="1"/>
</dbReference>
<sequence length="389" mass="42995">MPPASPDVSTAESPTVSITDSTNRTLPMHADDHQPPVRHDWRLEEIEALFALPFNDLLFRAQQVHREHFDANAVQVSTLLSIKTGACPEDCKYCPQSGHYNTGLGKEKLLEIEKVVEEAKAARDAGASRFCMGAAWRSPRERDLAVVLEMVSRVKALGLETCMTLGMVDTDQARRLSDAGLDYYNHNLDTSPEYYGEIITTRRYADRLDTLANVRQAGMKVCSGGILGMGEAPRDRAALLQQLARLAPHPESVPINMLVKIPGTPLENVEDLDPIEFIRAIAVARILMPASHVRLSAGREQMDDATQALAFLAGANSIFYGDSLLTTSNPQVERDRALFARLGLHPEPMEKNAQETCDDDRRQQDALTADIARQATEHASALFYDATRM</sequence>
<evidence type="ECO:0000256" key="4">
    <source>
        <dbReference type="ARBA" id="ARBA00022485"/>
    </source>
</evidence>
<feature type="binding site" evidence="13 14">
    <location>
        <position position="91"/>
    </location>
    <ligand>
        <name>[4Fe-4S] cluster</name>
        <dbReference type="ChEBI" id="CHEBI:49883"/>
        <note>4Fe-4S-S-AdoMet</note>
    </ligand>
</feature>
<dbReference type="InterPro" id="IPR007197">
    <property type="entry name" value="rSAM"/>
</dbReference>
<dbReference type="InterPro" id="IPR024177">
    <property type="entry name" value="Biotin_synthase"/>
</dbReference>
<dbReference type="SMART" id="SM00729">
    <property type="entry name" value="Elp3"/>
    <property type="match status" value="1"/>
</dbReference>
<evidence type="ECO:0000256" key="11">
    <source>
        <dbReference type="ARBA" id="ARBA00023014"/>
    </source>
</evidence>
<comment type="subunit">
    <text evidence="13">Homodimer.</text>
</comment>
<feature type="domain" description="Radical SAM core" evidence="16">
    <location>
        <begin position="72"/>
        <end position="299"/>
    </location>
</feature>
<feature type="compositionally biased region" description="Polar residues" evidence="15">
    <location>
        <begin position="7"/>
        <end position="25"/>
    </location>
</feature>
<dbReference type="SFLD" id="SFLDS00029">
    <property type="entry name" value="Radical_SAM"/>
    <property type="match status" value="1"/>
</dbReference>
<keyword evidence="5 13" id="KW-0808">Transferase</keyword>
<dbReference type="PIRSF" id="PIRSF001619">
    <property type="entry name" value="Biotin_synth"/>
    <property type="match status" value="1"/>
</dbReference>
<feature type="region of interest" description="Disordered" evidence="15">
    <location>
        <begin position="1"/>
        <end position="34"/>
    </location>
</feature>
<dbReference type="InterPro" id="IPR006638">
    <property type="entry name" value="Elp3/MiaA/NifB-like_rSAM"/>
</dbReference>
<dbReference type="GO" id="GO:0009102">
    <property type="term" value="P:biotin biosynthetic process"/>
    <property type="evidence" value="ECO:0007669"/>
    <property type="project" value="UniProtKB-UniRule"/>
</dbReference>
<dbReference type="EMBL" id="FPBP01000001">
    <property type="protein sequence ID" value="SFU34903.1"/>
    <property type="molecule type" value="Genomic_DNA"/>
</dbReference>
<keyword evidence="4 13" id="KW-0004">4Fe-4S</keyword>
<dbReference type="InterPro" id="IPR010722">
    <property type="entry name" value="BATS_dom"/>
</dbReference>
<dbReference type="GO" id="GO:0051537">
    <property type="term" value="F:2 iron, 2 sulfur cluster binding"/>
    <property type="evidence" value="ECO:0007669"/>
    <property type="project" value="UniProtKB-KW"/>
</dbReference>
<evidence type="ECO:0000256" key="1">
    <source>
        <dbReference type="ARBA" id="ARBA00004942"/>
    </source>
</evidence>
<feature type="binding site" evidence="13 14">
    <location>
        <position position="87"/>
    </location>
    <ligand>
        <name>[4Fe-4S] cluster</name>
        <dbReference type="ChEBI" id="CHEBI:49883"/>
        <note>4Fe-4S-S-AdoMet</note>
    </ligand>
</feature>
<evidence type="ECO:0000313" key="18">
    <source>
        <dbReference type="Proteomes" id="UP000198693"/>
    </source>
</evidence>
<evidence type="ECO:0000256" key="7">
    <source>
        <dbReference type="ARBA" id="ARBA00022714"/>
    </source>
</evidence>
<dbReference type="Gene3D" id="3.20.20.70">
    <property type="entry name" value="Aldolase class I"/>
    <property type="match status" value="1"/>
</dbReference>
<accession>A0A1I7FFA8</accession>
<evidence type="ECO:0000256" key="15">
    <source>
        <dbReference type="SAM" id="MobiDB-lite"/>
    </source>
</evidence>
<dbReference type="FunFam" id="3.20.20.70:FF:000011">
    <property type="entry name" value="Biotin synthase"/>
    <property type="match status" value="1"/>
</dbReference>
<evidence type="ECO:0000256" key="5">
    <source>
        <dbReference type="ARBA" id="ARBA00022679"/>
    </source>
</evidence>
<evidence type="ECO:0000256" key="6">
    <source>
        <dbReference type="ARBA" id="ARBA00022691"/>
    </source>
</evidence>
<keyword evidence="8 13" id="KW-0479">Metal-binding</keyword>
<organism evidence="17 18">
    <name type="scientific">Halomonas korlensis</name>
    <dbReference type="NCBI Taxonomy" id="463301"/>
    <lineage>
        <taxon>Bacteria</taxon>
        <taxon>Pseudomonadati</taxon>
        <taxon>Pseudomonadota</taxon>
        <taxon>Gammaproteobacteria</taxon>
        <taxon>Oceanospirillales</taxon>
        <taxon>Halomonadaceae</taxon>
        <taxon>Halomonas</taxon>
    </lineage>
</organism>
<reference evidence="18" key="1">
    <citation type="submission" date="2016-10" db="EMBL/GenBank/DDBJ databases">
        <authorList>
            <person name="Varghese N."/>
            <person name="Submissions S."/>
        </authorList>
    </citation>
    <scope>NUCLEOTIDE SEQUENCE [LARGE SCALE GENOMIC DNA]</scope>
    <source>
        <strain evidence="18">CGMCC 1.6981</strain>
    </source>
</reference>
<comment type="pathway">
    <text evidence="1 13">Cofactor biosynthesis; biotin biosynthesis; biotin from 7,8-diaminononanoate: step 2/2.</text>
</comment>
<dbReference type="SUPFAM" id="SSF102114">
    <property type="entry name" value="Radical SAM enzymes"/>
    <property type="match status" value="1"/>
</dbReference>
<dbReference type="AlphaFoldDB" id="A0A1I7FFA8"/>
<comment type="similarity">
    <text evidence="2 13">Belongs to the radical SAM superfamily. Biotin synthase family.</text>
</comment>
<feature type="binding site" evidence="13 14">
    <location>
        <position position="162"/>
    </location>
    <ligand>
        <name>[2Fe-2S] cluster</name>
        <dbReference type="ChEBI" id="CHEBI:190135"/>
    </ligand>
</feature>
<comment type="function">
    <text evidence="13">Catalyzes the conversion of dethiobiotin (DTB) to biotin by the insertion of a sulfur atom into dethiobiotin via a radical-based mechanism.</text>
</comment>
<dbReference type="Proteomes" id="UP000198693">
    <property type="component" value="Unassembled WGS sequence"/>
</dbReference>
<comment type="cofactor">
    <cofactor evidence="13">
        <name>[2Fe-2S] cluster</name>
        <dbReference type="ChEBI" id="CHEBI:190135"/>
    </cofactor>
    <text evidence="13">Binds 1 [2Fe-2S] cluster. The cluster is coordinated with 3 cysteines and 1 arginine.</text>
</comment>
<comment type="catalytic activity">
    <reaction evidence="12 13">
        <text>(4R,5S)-dethiobiotin + (sulfur carrier)-SH + 2 reduced [2Fe-2S]-[ferredoxin] + 2 S-adenosyl-L-methionine = (sulfur carrier)-H + biotin + 2 5'-deoxyadenosine + 2 L-methionine + 2 oxidized [2Fe-2S]-[ferredoxin]</text>
        <dbReference type="Rhea" id="RHEA:22060"/>
        <dbReference type="Rhea" id="RHEA-COMP:10000"/>
        <dbReference type="Rhea" id="RHEA-COMP:10001"/>
        <dbReference type="Rhea" id="RHEA-COMP:14737"/>
        <dbReference type="Rhea" id="RHEA-COMP:14739"/>
        <dbReference type="ChEBI" id="CHEBI:17319"/>
        <dbReference type="ChEBI" id="CHEBI:29917"/>
        <dbReference type="ChEBI" id="CHEBI:33737"/>
        <dbReference type="ChEBI" id="CHEBI:33738"/>
        <dbReference type="ChEBI" id="CHEBI:57586"/>
        <dbReference type="ChEBI" id="CHEBI:57844"/>
        <dbReference type="ChEBI" id="CHEBI:59789"/>
        <dbReference type="ChEBI" id="CHEBI:64428"/>
        <dbReference type="ChEBI" id="CHEBI:149473"/>
        <dbReference type="EC" id="2.8.1.6"/>
    </reaction>
</comment>
<dbReference type="GO" id="GO:0004076">
    <property type="term" value="F:biotin synthase activity"/>
    <property type="evidence" value="ECO:0007669"/>
    <property type="project" value="UniProtKB-UniRule"/>
</dbReference>
<feature type="binding site" evidence="13 14">
    <location>
        <position position="94"/>
    </location>
    <ligand>
        <name>[4Fe-4S] cluster</name>
        <dbReference type="ChEBI" id="CHEBI:49883"/>
        <note>4Fe-4S-S-AdoMet</note>
    </ligand>
</feature>
<dbReference type="Pfam" id="PF04055">
    <property type="entry name" value="Radical_SAM"/>
    <property type="match status" value="1"/>
</dbReference>
<dbReference type="SFLD" id="SFLDG01278">
    <property type="entry name" value="biotin_synthase_like"/>
    <property type="match status" value="1"/>
</dbReference>
<dbReference type="HAMAP" id="MF_01694">
    <property type="entry name" value="BioB"/>
    <property type="match status" value="1"/>
</dbReference>
<comment type="cofactor">
    <cofactor evidence="13 14">
        <name>[4Fe-4S] cluster</name>
        <dbReference type="ChEBI" id="CHEBI:49883"/>
    </cofactor>
    <text evidence="13 14">Binds 1 [4Fe-4S] cluster. The cluster is coordinated with 3 cysteines and an exchangeable S-adenosyl-L-methionine.</text>
</comment>
<dbReference type="SFLD" id="SFLDF00272">
    <property type="entry name" value="biotin_synthase"/>
    <property type="match status" value="1"/>
</dbReference>
<evidence type="ECO:0000256" key="13">
    <source>
        <dbReference type="HAMAP-Rule" id="MF_01694"/>
    </source>
</evidence>